<dbReference type="EMBL" id="JAAALK010000282">
    <property type="protein sequence ID" value="KAG8080034.1"/>
    <property type="molecule type" value="Genomic_DNA"/>
</dbReference>
<dbReference type="AlphaFoldDB" id="A0A8J5TFQ6"/>
<evidence type="ECO:0000256" key="1">
    <source>
        <dbReference type="SAM" id="MobiDB-lite"/>
    </source>
</evidence>
<dbReference type="Proteomes" id="UP000729402">
    <property type="component" value="Unassembled WGS sequence"/>
</dbReference>
<feature type="compositionally biased region" description="Low complexity" evidence="1">
    <location>
        <begin position="43"/>
        <end position="61"/>
    </location>
</feature>
<reference evidence="2" key="2">
    <citation type="submission" date="2021-02" db="EMBL/GenBank/DDBJ databases">
        <authorList>
            <person name="Kimball J.A."/>
            <person name="Haas M.W."/>
            <person name="Macchietto M."/>
            <person name="Kono T."/>
            <person name="Duquette J."/>
            <person name="Shao M."/>
        </authorList>
    </citation>
    <scope>NUCLEOTIDE SEQUENCE</scope>
    <source>
        <tissue evidence="2">Fresh leaf tissue</tissue>
    </source>
</reference>
<accession>A0A8J5TFQ6</accession>
<evidence type="ECO:0000313" key="3">
    <source>
        <dbReference type="Proteomes" id="UP000729402"/>
    </source>
</evidence>
<name>A0A8J5TFQ6_ZIZPA</name>
<comment type="caution">
    <text evidence="2">The sequence shown here is derived from an EMBL/GenBank/DDBJ whole genome shotgun (WGS) entry which is preliminary data.</text>
</comment>
<feature type="compositionally biased region" description="Polar residues" evidence="1">
    <location>
        <begin position="77"/>
        <end position="90"/>
    </location>
</feature>
<evidence type="ECO:0000313" key="2">
    <source>
        <dbReference type="EMBL" id="KAG8080034.1"/>
    </source>
</evidence>
<proteinExistence type="predicted"/>
<protein>
    <submittedName>
        <fullName evidence="2">Uncharacterized protein</fullName>
    </submittedName>
</protein>
<feature type="region of interest" description="Disordered" evidence="1">
    <location>
        <begin position="26"/>
        <end position="90"/>
    </location>
</feature>
<gene>
    <name evidence="2" type="ORF">GUJ93_ZPchr0007g4218</name>
</gene>
<sequence>MPEKHRLCCYLLLSNDDDVVLPGYIGKDTSANAAGRPQLLEDGSNNTSSTAAAAAATAVSGSAGGSGSGRETVRRTPVTQGSSSASAAKT</sequence>
<reference evidence="2" key="1">
    <citation type="journal article" date="2021" name="bioRxiv">
        <title>Whole Genome Assembly and Annotation of Northern Wild Rice, Zizania palustris L., Supports a Whole Genome Duplication in the Zizania Genus.</title>
        <authorList>
            <person name="Haas M."/>
            <person name="Kono T."/>
            <person name="Macchietto M."/>
            <person name="Millas R."/>
            <person name="McGilp L."/>
            <person name="Shao M."/>
            <person name="Duquette J."/>
            <person name="Hirsch C.N."/>
            <person name="Kimball J."/>
        </authorList>
    </citation>
    <scope>NUCLEOTIDE SEQUENCE</scope>
    <source>
        <tissue evidence="2">Fresh leaf tissue</tissue>
    </source>
</reference>
<organism evidence="2 3">
    <name type="scientific">Zizania palustris</name>
    <name type="common">Northern wild rice</name>
    <dbReference type="NCBI Taxonomy" id="103762"/>
    <lineage>
        <taxon>Eukaryota</taxon>
        <taxon>Viridiplantae</taxon>
        <taxon>Streptophyta</taxon>
        <taxon>Embryophyta</taxon>
        <taxon>Tracheophyta</taxon>
        <taxon>Spermatophyta</taxon>
        <taxon>Magnoliopsida</taxon>
        <taxon>Liliopsida</taxon>
        <taxon>Poales</taxon>
        <taxon>Poaceae</taxon>
        <taxon>BOP clade</taxon>
        <taxon>Oryzoideae</taxon>
        <taxon>Oryzeae</taxon>
        <taxon>Zizaniinae</taxon>
        <taxon>Zizania</taxon>
    </lineage>
</organism>
<keyword evidence="3" id="KW-1185">Reference proteome</keyword>